<dbReference type="HAMAP" id="MF_00079">
    <property type="entry name" value="HisG_Long"/>
    <property type="match status" value="1"/>
</dbReference>
<evidence type="ECO:0000313" key="21">
    <source>
        <dbReference type="EMBL" id="MBI5078924.1"/>
    </source>
</evidence>
<dbReference type="InterPro" id="IPR015867">
    <property type="entry name" value="N-reg_PII/ATP_PRibTrfase_C"/>
</dbReference>
<protein>
    <recommendedName>
        <fullName evidence="7 18">ATP phosphoribosyltransferase</fullName>
        <shortName evidence="18">ATP-PRT</shortName>
        <shortName evidence="18">ATP-PRTase</shortName>
        <ecNumber evidence="6 18">2.4.2.17</ecNumber>
    </recommendedName>
</protein>
<evidence type="ECO:0000256" key="13">
    <source>
        <dbReference type="ARBA" id="ARBA00022741"/>
    </source>
</evidence>
<dbReference type="EMBL" id="JACRKR010000135">
    <property type="protein sequence ID" value="MBI5078924.1"/>
    <property type="molecule type" value="Genomic_DNA"/>
</dbReference>
<evidence type="ECO:0000259" key="20">
    <source>
        <dbReference type="Pfam" id="PF08029"/>
    </source>
</evidence>
<evidence type="ECO:0000256" key="6">
    <source>
        <dbReference type="ARBA" id="ARBA00011946"/>
    </source>
</evidence>
<comment type="catalytic activity">
    <reaction evidence="1 18">
        <text>1-(5-phospho-beta-D-ribosyl)-ATP + diphosphate = 5-phospho-alpha-D-ribose 1-diphosphate + ATP</text>
        <dbReference type="Rhea" id="RHEA:18473"/>
        <dbReference type="ChEBI" id="CHEBI:30616"/>
        <dbReference type="ChEBI" id="CHEBI:33019"/>
        <dbReference type="ChEBI" id="CHEBI:58017"/>
        <dbReference type="ChEBI" id="CHEBI:73183"/>
        <dbReference type="EC" id="2.4.2.17"/>
    </reaction>
</comment>
<proteinExistence type="inferred from homology"/>
<dbReference type="CDD" id="cd13593">
    <property type="entry name" value="PBP2_HisGL3"/>
    <property type="match status" value="1"/>
</dbReference>
<dbReference type="NCBIfam" id="TIGR00070">
    <property type="entry name" value="hisG"/>
    <property type="match status" value="1"/>
</dbReference>
<dbReference type="Pfam" id="PF01634">
    <property type="entry name" value="HisG"/>
    <property type="match status" value="1"/>
</dbReference>
<keyword evidence="12 18" id="KW-0479">Metal-binding</keyword>
<feature type="domain" description="Histidine biosynthesis HisG C-terminal" evidence="20">
    <location>
        <begin position="218"/>
        <end position="290"/>
    </location>
</feature>
<gene>
    <name evidence="18" type="primary">hisG</name>
    <name evidence="21" type="ORF">HZB08_02770</name>
</gene>
<dbReference type="SUPFAM" id="SSF54913">
    <property type="entry name" value="GlnB-like"/>
    <property type="match status" value="1"/>
</dbReference>
<dbReference type="GO" id="GO:0000105">
    <property type="term" value="P:L-histidine biosynthetic process"/>
    <property type="evidence" value="ECO:0007669"/>
    <property type="project" value="UniProtKB-UniRule"/>
</dbReference>
<evidence type="ECO:0000256" key="15">
    <source>
        <dbReference type="ARBA" id="ARBA00022842"/>
    </source>
</evidence>
<keyword evidence="9 18" id="KW-0028">Amino-acid biosynthesis</keyword>
<keyword evidence="10 18" id="KW-0328">Glycosyltransferase</keyword>
<evidence type="ECO:0000256" key="3">
    <source>
        <dbReference type="ARBA" id="ARBA00004496"/>
    </source>
</evidence>
<evidence type="ECO:0000256" key="18">
    <source>
        <dbReference type="HAMAP-Rule" id="MF_00079"/>
    </source>
</evidence>
<organism evidence="21 22">
    <name type="scientific">Candidatus Saganbacteria bacterium</name>
    <dbReference type="NCBI Taxonomy" id="2575572"/>
    <lineage>
        <taxon>Bacteria</taxon>
        <taxon>Bacillati</taxon>
        <taxon>Saganbacteria</taxon>
    </lineage>
</organism>
<dbReference type="NCBIfam" id="TIGR03455">
    <property type="entry name" value="HisG_C-term"/>
    <property type="match status" value="1"/>
</dbReference>
<evidence type="ECO:0000256" key="5">
    <source>
        <dbReference type="ARBA" id="ARBA00007955"/>
    </source>
</evidence>
<accession>A0A9D6UK94</accession>
<dbReference type="InterPro" id="IPR013820">
    <property type="entry name" value="ATP_PRibTrfase_cat"/>
</dbReference>
<dbReference type="Pfam" id="PF08029">
    <property type="entry name" value="HisG_C"/>
    <property type="match status" value="1"/>
</dbReference>
<feature type="domain" description="ATP phosphoribosyltransferase catalytic" evidence="19">
    <location>
        <begin position="53"/>
        <end position="213"/>
    </location>
</feature>
<evidence type="ECO:0000256" key="16">
    <source>
        <dbReference type="ARBA" id="ARBA00023102"/>
    </source>
</evidence>
<dbReference type="FunFam" id="3.40.190.10:FF:000258">
    <property type="entry name" value="ATP phosphoribosyltransferase"/>
    <property type="match status" value="1"/>
</dbReference>
<dbReference type="AlphaFoldDB" id="A0A9D6UK94"/>
<keyword evidence="14 18" id="KW-0067">ATP-binding</keyword>
<dbReference type="InterPro" id="IPR011322">
    <property type="entry name" value="N-reg_PII-like_a/b"/>
</dbReference>
<evidence type="ECO:0000256" key="10">
    <source>
        <dbReference type="ARBA" id="ARBA00022676"/>
    </source>
</evidence>
<sequence length="293" mass="32600">MFMPNKLKLGVPTGSLQESSFELLKRAGWTIQPAVRSYFPSVDDPELEITLTRAQEMARYVKDKVLDAGITGMDWVTESGCRVAKVADLIYAKRGLRKVRWVLAVPEDSKIKTVKDLKGKRVATELVNVTKKYLKEKKVEAQVEFSWGATEAKPPELADAIVELTETGSSLAANHLKIIDTVMESNTAVIANQDCMNDPWKKEKLNNIVLLLQGALNAETKVGLKMNVIKSQLRYILGVLPALQTPTVAELSNPDWVDVDTVIDERVVRELIPKLKKAGAKGIVEYPLNKVIY</sequence>
<evidence type="ECO:0000256" key="1">
    <source>
        <dbReference type="ARBA" id="ARBA00000915"/>
    </source>
</evidence>
<dbReference type="GO" id="GO:0005524">
    <property type="term" value="F:ATP binding"/>
    <property type="evidence" value="ECO:0007669"/>
    <property type="project" value="UniProtKB-KW"/>
</dbReference>
<dbReference type="PANTHER" id="PTHR21403">
    <property type="entry name" value="ATP PHOSPHORIBOSYLTRANSFERASE ATP-PRTASE"/>
    <property type="match status" value="1"/>
</dbReference>
<keyword evidence="15 18" id="KW-0460">Magnesium</keyword>
<comment type="pathway">
    <text evidence="4 18">Amino-acid biosynthesis; L-histidine biosynthesis; L-histidine from 5-phospho-alpha-D-ribose 1-diphosphate: step 1/9.</text>
</comment>
<evidence type="ECO:0000256" key="11">
    <source>
        <dbReference type="ARBA" id="ARBA00022679"/>
    </source>
</evidence>
<evidence type="ECO:0000256" key="8">
    <source>
        <dbReference type="ARBA" id="ARBA00022490"/>
    </source>
</evidence>
<evidence type="ECO:0000259" key="19">
    <source>
        <dbReference type="Pfam" id="PF01634"/>
    </source>
</evidence>
<comment type="activity regulation">
    <text evidence="18">Feedback inhibited by histidine.</text>
</comment>
<comment type="function">
    <text evidence="17 18">Catalyzes the condensation of ATP and 5-phosphoribose 1-diphosphate to form N'-(5'-phosphoribosyl)-ATP (PR-ATP). Has a crucial role in the pathway because the rate of histidine biosynthesis seems to be controlled primarily by regulation of HisG enzymatic activity.</text>
</comment>
<dbReference type="Gene3D" id="3.40.190.10">
    <property type="entry name" value="Periplasmic binding protein-like II"/>
    <property type="match status" value="2"/>
</dbReference>
<dbReference type="InterPro" id="IPR013115">
    <property type="entry name" value="HisG_C"/>
</dbReference>
<keyword evidence="16 18" id="KW-0368">Histidine biosynthesis</keyword>
<evidence type="ECO:0000256" key="12">
    <source>
        <dbReference type="ARBA" id="ARBA00022723"/>
    </source>
</evidence>
<dbReference type="GO" id="GO:0005737">
    <property type="term" value="C:cytoplasm"/>
    <property type="evidence" value="ECO:0007669"/>
    <property type="project" value="UniProtKB-SubCell"/>
</dbReference>
<name>A0A9D6UK94_UNCSA</name>
<dbReference type="GO" id="GO:0000287">
    <property type="term" value="F:magnesium ion binding"/>
    <property type="evidence" value="ECO:0007669"/>
    <property type="project" value="UniProtKB-UniRule"/>
</dbReference>
<dbReference type="SUPFAM" id="SSF53850">
    <property type="entry name" value="Periplasmic binding protein-like II"/>
    <property type="match status" value="1"/>
</dbReference>
<dbReference type="FunFam" id="3.30.70.120:FF:000002">
    <property type="entry name" value="ATP phosphoribosyltransferase"/>
    <property type="match status" value="1"/>
</dbReference>
<dbReference type="InterPro" id="IPR020621">
    <property type="entry name" value="ATP-PRT_HisG_long"/>
</dbReference>
<dbReference type="EC" id="2.4.2.17" evidence="6 18"/>
<comment type="cofactor">
    <cofactor evidence="2 18">
        <name>Mg(2+)</name>
        <dbReference type="ChEBI" id="CHEBI:18420"/>
    </cofactor>
</comment>
<dbReference type="InterPro" id="IPR001348">
    <property type="entry name" value="ATP_PRibTrfase_HisG"/>
</dbReference>
<keyword evidence="11 18" id="KW-0808">Transferase</keyword>
<dbReference type="Gene3D" id="3.30.70.120">
    <property type="match status" value="1"/>
</dbReference>
<dbReference type="PANTHER" id="PTHR21403:SF10">
    <property type="entry name" value="ATP PHOSPHORIBOSYLTRANSFERASE"/>
    <property type="match status" value="1"/>
</dbReference>
<comment type="subcellular location">
    <subcellularLocation>
        <location evidence="3 18">Cytoplasm</location>
    </subcellularLocation>
</comment>
<comment type="similarity">
    <text evidence="5 18">Belongs to the ATP phosphoribosyltransferase family. Long subfamily.</text>
</comment>
<evidence type="ECO:0000256" key="4">
    <source>
        <dbReference type="ARBA" id="ARBA00004667"/>
    </source>
</evidence>
<evidence type="ECO:0000256" key="7">
    <source>
        <dbReference type="ARBA" id="ARBA00020998"/>
    </source>
</evidence>
<evidence type="ECO:0000256" key="2">
    <source>
        <dbReference type="ARBA" id="ARBA00001946"/>
    </source>
</evidence>
<comment type="caution">
    <text evidence="21">The sequence shown here is derived from an EMBL/GenBank/DDBJ whole genome shotgun (WGS) entry which is preliminary data.</text>
</comment>
<keyword evidence="8 18" id="KW-0963">Cytoplasm</keyword>
<evidence type="ECO:0000256" key="9">
    <source>
        <dbReference type="ARBA" id="ARBA00022605"/>
    </source>
</evidence>
<evidence type="ECO:0000313" key="22">
    <source>
        <dbReference type="Proteomes" id="UP000808761"/>
    </source>
</evidence>
<evidence type="ECO:0000256" key="17">
    <source>
        <dbReference type="ARBA" id="ARBA00024861"/>
    </source>
</evidence>
<dbReference type="Proteomes" id="UP000808761">
    <property type="component" value="Unassembled WGS sequence"/>
</dbReference>
<evidence type="ECO:0000256" key="14">
    <source>
        <dbReference type="ARBA" id="ARBA00022840"/>
    </source>
</evidence>
<dbReference type="GO" id="GO:0003879">
    <property type="term" value="F:ATP phosphoribosyltransferase activity"/>
    <property type="evidence" value="ECO:0007669"/>
    <property type="project" value="UniProtKB-UniRule"/>
</dbReference>
<reference evidence="21" key="1">
    <citation type="submission" date="2020-07" db="EMBL/GenBank/DDBJ databases">
        <title>Huge and variable diversity of episymbiotic CPR bacteria and DPANN archaea in groundwater ecosystems.</title>
        <authorList>
            <person name="He C.Y."/>
            <person name="Keren R."/>
            <person name="Whittaker M."/>
            <person name="Farag I.F."/>
            <person name="Doudna J."/>
            <person name="Cate J.H.D."/>
            <person name="Banfield J.F."/>
        </authorList>
    </citation>
    <scope>NUCLEOTIDE SEQUENCE</scope>
    <source>
        <strain evidence="21">NC_groundwater_1860_Pr3_B-0.1um_51_7</strain>
    </source>
</reference>
<keyword evidence="13 18" id="KW-0547">Nucleotide-binding</keyword>